<evidence type="ECO:0000313" key="4">
    <source>
        <dbReference type="Proteomes" id="UP000827892"/>
    </source>
</evidence>
<keyword evidence="1" id="KW-1133">Transmembrane helix</keyword>
<dbReference type="AlphaFoldDB" id="A0AAE8ZXG2"/>
<dbReference type="PANTHER" id="PTHR23013">
    <property type="entry name" value="SERPENTINE RECEPTOR"/>
    <property type="match status" value="1"/>
</dbReference>
<evidence type="ECO:0000313" key="3">
    <source>
        <dbReference type="EMBL" id="ULT86477.1"/>
    </source>
</evidence>
<evidence type="ECO:0000259" key="2">
    <source>
        <dbReference type="Pfam" id="PF10328"/>
    </source>
</evidence>
<keyword evidence="1" id="KW-0812">Transmembrane</keyword>
<dbReference type="PANTHER" id="PTHR23013:SF13">
    <property type="entry name" value="7TM GPCR SERPENTINE RECEPTOR CLASS X (SRX) DOMAIN-CONTAINING PROTEIN-RELATED"/>
    <property type="match status" value="1"/>
</dbReference>
<protein>
    <recommendedName>
        <fullName evidence="2">7TM GPCR serpentine receptor class x (Srx) domain-containing protein</fullName>
    </recommendedName>
</protein>
<sequence length="94" mass="10973">MSAFRSRNVWPPGVESIIMNGTVNVYIVNECQTILIAINRFIAMFAPVSYHKLFSNKLTFLFLLSLYLIRGYISATQFHDYFDCKKHFNNFQVP</sequence>
<organism evidence="3 4">
    <name type="scientific">Caenorhabditis briggsae</name>
    <dbReference type="NCBI Taxonomy" id="6238"/>
    <lineage>
        <taxon>Eukaryota</taxon>
        <taxon>Metazoa</taxon>
        <taxon>Ecdysozoa</taxon>
        <taxon>Nematoda</taxon>
        <taxon>Chromadorea</taxon>
        <taxon>Rhabditida</taxon>
        <taxon>Rhabditina</taxon>
        <taxon>Rhabditomorpha</taxon>
        <taxon>Rhabditoidea</taxon>
        <taxon>Rhabditidae</taxon>
        <taxon>Peloderinae</taxon>
        <taxon>Caenorhabditis</taxon>
    </lineage>
</organism>
<dbReference type="InterPro" id="IPR019430">
    <property type="entry name" value="7TM_GPCR_serpentine_rcpt_Srx"/>
</dbReference>
<dbReference type="Proteomes" id="UP000827892">
    <property type="component" value="Chromosome V"/>
</dbReference>
<gene>
    <name evidence="3" type="ORF">L3Y34_006286</name>
</gene>
<name>A0AAE8ZXG2_CAEBR</name>
<keyword evidence="1" id="KW-0472">Membrane</keyword>
<dbReference type="SUPFAM" id="SSF81321">
    <property type="entry name" value="Family A G protein-coupled receptor-like"/>
    <property type="match status" value="1"/>
</dbReference>
<evidence type="ECO:0000256" key="1">
    <source>
        <dbReference type="SAM" id="Phobius"/>
    </source>
</evidence>
<feature type="domain" description="7TM GPCR serpentine receptor class x (Srx)" evidence="2">
    <location>
        <begin position="14"/>
        <end position="89"/>
    </location>
</feature>
<dbReference type="EMBL" id="CP090895">
    <property type="protein sequence ID" value="ULT86477.1"/>
    <property type="molecule type" value="Genomic_DNA"/>
</dbReference>
<dbReference type="Pfam" id="PF10328">
    <property type="entry name" value="7TM_GPCR_Srx"/>
    <property type="match status" value="1"/>
</dbReference>
<reference evidence="3 4" key="1">
    <citation type="submission" date="2022-02" db="EMBL/GenBank/DDBJ databases">
        <title>Chromosome-level reference genomes for two strains of Caenorhabditis briggsae: an improved platform for comparative genomics.</title>
        <authorList>
            <person name="Stevens L."/>
            <person name="Andersen E.C."/>
        </authorList>
    </citation>
    <scope>NUCLEOTIDE SEQUENCE [LARGE SCALE GENOMIC DNA]</scope>
    <source>
        <strain evidence="3">QX1410_ONT</strain>
        <tissue evidence="3">Whole-organism</tissue>
    </source>
</reference>
<accession>A0AAE8ZXG2</accession>
<feature type="transmembrane region" description="Helical" evidence="1">
    <location>
        <begin position="54"/>
        <end position="73"/>
    </location>
</feature>
<proteinExistence type="predicted"/>